<evidence type="ECO:0000256" key="7">
    <source>
        <dbReference type="RuleBase" id="RU363032"/>
    </source>
</evidence>
<feature type="transmembrane region" description="Helical" evidence="7">
    <location>
        <begin position="199"/>
        <end position="219"/>
    </location>
</feature>
<accession>A0A4R8LBD0</accession>
<comment type="caution">
    <text evidence="9">The sequence shown here is derived from an EMBL/GenBank/DDBJ whole genome shotgun (WGS) entry which is preliminary data.</text>
</comment>
<comment type="subcellular location">
    <subcellularLocation>
        <location evidence="1 7">Cell membrane</location>
        <topology evidence="1 7">Multi-pass membrane protein</topology>
    </subcellularLocation>
</comment>
<dbReference type="PROSITE" id="PS50928">
    <property type="entry name" value="ABC_TM1"/>
    <property type="match status" value="1"/>
</dbReference>
<dbReference type="InterPro" id="IPR035906">
    <property type="entry name" value="MetI-like_sf"/>
</dbReference>
<name>A0A4R8LBD0_9BACL</name>
<evidence type="ECO:0000313" key="10">
    <source>
        <dbReference type="Proteomes" id="UP000294581"/>
    </source>
</evidence>
<keyword evidence="2 7" id="KW-0813">Transport</keyword>
<dbReference type="InterPro" id="IPR000515">
    <property type="entry name" value="MetI-like"/>
</dbReference>
<organism evidence="9 10">
    <name type="scientific">Alicyclobacillus sacchari</name>
    <dbReference type="NCBI Taxonomy" id="392010"/>
    <lineage>
        <taxon>Bacteria</taxon>
        <taxon>Bacillati</taxon>
        <taxon>Bacillota</taxon>
        <taxon>Bacilli</taxon>
        <taxon>Bacillales</taxon>
        <taxon>Alicyclobacillaceae</taxon>
        <taxon>Alicyclobacillus</taxon>
    </lineage>
</organism>
<feature type="transmembrane region" description="Helical" evidence="7">
    <location>
        <begin position="105"/>
        <end position="125"/>
    </location>
</feature>
<keyword evidence="3" id="KW-1003">Cell membrane</keyword>
<evidence type="ECO:0000256" key="2">
    <source>
        <dbReference type="ARBA" id="ARBA00022448"/>
    </source>
</evidence>
<evidence type="ECO:0000256" key="6">
    <source>
        <dbReference type="ARBA" id="ARBA00023136"/>
    </source>
</evidence>
<feature type="transmembrane region" description="Helical" evidence="7">
    <location>
        <begin position="261"/>
        <end position="284"/>
    </location>
</feature>
<evidence type="ECO:0000256" key="4">
    <source>
        <dbReference type="ARBA" id="ARBA00022692"/>
    </source>
</evidence>
<keyword evidence="10" id="KW-1185">Reference proteome</keyword>
<evidence type="ECO:0000256" key="3">
    <source>
        <dbReference type="ARBA" id="ARBA00022475"/>
    </source>
</evidence>
<reference evidence="9 10" key="1">
    <citation type="submission" date="2019-03" db="EMBL/GenBank/DDBJ databases">
        <title>Genomic Encyclopedia of Type Strains, Phase IV (KMG-IV): sequencing the most valuable type-strain genomes for metagenomic binning, comparative biology and taxonomic classification.</title>
        <authorList>
            <person name="Goeker M."/>
        </authorList>
    </citation>
    <scope>NUCLEOTIDE SEQUENCE [LARGE SCALE GENOMIC DNA]</scope>
    <source>
        <strain evidence="9 10">DSM 17974</strain>
    </source>
</reference>
<dbReference type="CDD" id="cd06261">
    <property type="entry name" value="TM_PBP2"/>
    <property type="match status" value="1"/>
</dbReference>
<dbReference type="EMBL" id="SORF01000023">
    <property type="protein sequence ID" value="TDY40242.1"/>
    <property type="molecule type" value="Genomic_DNA"/>
</dbReference>
<dbReference type="GO" id="GO:0005886">
    <property type="term" value="C:plasma membrane"/>
    <property type="evidence" value="ECO:0007669"/>
    <property type="project" value="UniProtKB-SubCell"/>
</dbReference>
<protein>
    <submittedName>
        <fullName evidence="9">Carbohydrate ABC transporter membrane protein 1 (CUT1 family)</fullName>
    </submittedName>
</protein>
<dbReference type="PANTHER" id="PTHR43227">
    <property type="entry name" value="BLL4140 PROTEIN"/>
    <property type="match status" value="1"/>
</dbReference>
<evidence type="ECO:0000259" key="8">
    <source>
        <dbReference type="PROSITE" id="PS50928"/>
    </source>
</evidence>
<evidence type="ECO:0000256" key="5">
    <source>
        <dbReference type="ARBA" id="ARBA00022989"/>
    </source>
</evidence>
<keyword evidence="4 7" id="KW-0812">Transmembrane</keyword>
<comment type="similarity">
    <text evidence="7">Belongs to the binding-protein-dependent transport system permease family.</text>
</comment>
<dbReference type="RefSeq" id="WP_243835201.1">
    <property type="nucleotide sequence ID" value="NZ_BSUS01000003.1"/>
</dbReference>
<feature type="domain" description="ABC transmembrane type-1" evidence="8">
    <location>
        <begin position="65"/>
        <end position="280"/>
    </location>
</feature>
<gene>
    <name evidence="9" type="ORF">C7445_12313</name>
</gene>
<dbReference type="PANTHER" id="PTHR43227:SF11">
    <property type="entry name" value="BLL4140 PROTEIN"/>
    <property type="match status" value="1"/>
</dbReference>
<keyword evidence="5 7" id="KW-1133">Transmembrane helix</keyword>
<dbReference type="Pfam" id="PF00528">
    <property type="entry name" value="BPD_transp_1"/>
    <property type="match status" value="1"/>
</dbReference>
<dbReference type="SUPFAM" id="SSF161098">
    <property type="entry name" value="MetI-like"/>
    <property type="match status" value="1"/>
</dbReference>
<dbReference type="InterPro" id="IPR050809">
    <property type="entry name" value="UgpAE/MalFG_permease"/>
</dbReference>
<feature type="transmembrane region" description="Helical" evidence="7">
    <location>
        <begin position="7"/>
        <end position="29"/>
    </location>
</feature>
<evidence type="ECO:0000313" key="9">
    <source>
        <dbReference type="EMBL" id="TDY40242.1"/>
    </source>
</evidence>
<dbReference type="Gene3D" id="1.10.3720.10">
    <property type="entry name" value="MetI-like"/>
    <property type="match status" value="1"/>
</dbReference>
<dbReference type="Proteomes" id="UP000294581">
    <property type="component" value="Unassembled WGS sequence"/>
</dbReference>
<dbReference type="AlphaFoldDB" id="A0A4R8LBD0"/>
<sequence length="293" mass="33223">MVNWQLYLLMFLPLAFVIVFNYVPMYGLLMAFQNFDPILGIWHSQWVGFQNFQQWFHNYQFWPLIKNTIALQLFGLVVGFPVPIILAIMLHEVANDKIRRFMQTVLYAPYFISTVVIVGMLFIFVDPQTGLVNHLIVSLGGKPIFFMASPRWFRPLYVFSGVWQGAGFGTILYLAALTGVSPDLLDAALIDGASRMRRIWHISLPTIRPIVIIMLIWSIGDIMAVGPDKAYLMQTPLNLSASQIIPTYVYETGLLNAQYSFGAVVGLFNSVINSVLLIIVNFIAKRLTETSIF</sequence>
<proteinExistence type="inferred from homology"/>
<feature type="transmembrane region" description="Helical" evidence="7">
    <location>
        <begin position="69"/>
        <end position="93"/>
    </location>
</feature>
<feature type="transmembrane region" description="Helical" evidence="7">
    <location>
        <begin position="156"/>
        <end position="179"/>
    </location>
</feature>
<keyword evidence="6 7" id="KW-0472">Membrane</keyword>
<dbReference type="GO" id="GO:0055085">
    <property type="term" value="P:transmembrane transport"/>
    <property type="evidence" value="ECO:0007669"/>
    <property type="project" value="InterPro"/>
</dbReference>
<evidence type="ECO:0000256" key="1">
    <source>
        <dbReference type="ARBA" id="ARBA00004651"/>
    </source>
</evidence>